<feature type="compositionally biased region" description="Basic and acidic residues" evidence="3">
    <location>
        <begin position="775"/>
        <end position="784"/>
    </location>
</feature>
<feature type="compositionally biased region" description="Acidic residues" evidence="3">
    <location>
        <begin position="727"/>
        <end position="736"/>
    </location>
</feature>
<feature type="domain" description="PP4R3 EVH1-like" evidence="5">
    <location>
        <begin position="11"/>
        <end position="109"/>
    </location>
</feature>
<organism evidence="6 7">
    <name type="scientific">Clohesyomyces aquaticus</name>
    <dbReference type="NCBI Taxonomy" id="1231657"/>
    <lineage>
        <taxon>Eukaryota</taxon>
        <taxon>Fungi</taxon>
        <taxon>Dikarya</taxon>
        <taxon>Ascomycota</taxon>
        <taxon>Pezizomycotina</taxon>
        <taxon>Dothideomycetes</taxon>
        <taxon>Pleosporomycetidae</taxon>
        <taxon>Pleosporales</taxon>
        <taxon>Lindgomycetaceae</taxon>
        <taxon>Clohesyomyces</taxon>
    </lineage>
</organism>
<keyword evidence="2" id="KW-0539">Nucleus</keyword>
<dbReference type="STRING" id="1231657.A0A1Y1ZKM9"/>
<feature type="domain" description="Serine/threonine-protein phosphatase 4 regulatory subunit 3-like central" evidence="4">
    <location>
        <begin position="141"/>
        <end position="646"/>
    </location>
</feature>
<dbReference type="PANTHER" id="PTHR23318:SF0">
    <property type="entry name" value="SERINE_THREONINE-PROTEIN PHOSPHATASE 4 REGULATORY SUBUNIT 3"/>
    <property type="match status" value="1"/>
</dbReference>
<feature type="compositionally biased region" description="Low complexity" evidence="3">
    <location>
        <begin position="749"/>
        <end position="773"/>
    </location>
</feature>
<evidence type="ECO:0000256" key="3">
    <source>
        <dbReference type="SAM" id="MobiDB-lite"/>
    </source>
</evidence>
<dbReference type="InterPro" id="IPR051137">
    <property type="entry name" value="PP4R3-like"/>
</dbReference>
<dbReference type="InterPro" id="IPR055236">
    <property type="entry name" value="EVH1_PP4R3"/>
</dbReference>
<evidence type="ECO:0000256" key="1">
    <source>
        <dbReference type="ARBA" id="ARBA00004123"/>
    </source>
</evidence>
<evidence type="ECO:0000259" key="4">
    <source>
        <dbReference type="Pfam" id="PF04802"/>
    </source>
</evidence>
<reference evidence="6 7" key="1">
    <citation type="submission" date="2016-07" db="EMBL/GenBank/DDBJ databases">
        <title>Pervasive Adenine N6-methylation of Active Genes in Fungi.</title>
        <authorList>
            <consortium name="DOE Joint Genome Institute"/>
            <person name="Mondo S.J."/>
            <person name="Dannebaum R.O."/>
            <person name="Kuo R.C."/>
            <person name="Labutti K."/>
            <person name="Haridas S."/>
            <person name="Kuo A."/>
            <person name="Salamov A."/>
            <person name="Ahrendt S.R."/>
            <person name="Lipzen A."/>
            <person name="Sullivan W."/>
            <person name="Andreopoulos W.B."/>
            <person name="Clum A."/>
            <person name="Lindquist E."/>
            <person name="Daum C."/>
            <person name="Ramamoorthy G.K."/>
            <person name="Gryganskyi A."/>
            <person name="Culley D."/>
            <person name="Magnuson J.K."/>
            <person name="James T.Y."/>
            <person name="O'Malley M.A."/>
            <person name="Stajich J.E."/>
            <person name="Spatafora J.W."/>
            <person name="Visel A."/>
            <person name="Grigoriev I.V."/>
        </authorList>
    </citation>
    <scope>NUCLEOTIDE SEQUENCE [LARGE SCALE GENOMIC DNA]</scope>
    <source>
        <strain evidence="6 7">CBS 115471</strain>
    </source>
</reference>
<feature type="compositionally biased region" description="Low complexity" evidence="3">
    <location>
        <begin position="804"/>
        <end position="818"/>
    </location>
</feature>
<dbReference type="PANTHER" id="PTHR23318">
    <property type="entry name" value="ATP SYNTHASE GAMMA-RELATED"/>
    <property type="match status" value="1"/>
</dbReference>
<accession>A0A1Y1ZKM9</accession>
<gene>
    <name evidence="6" type="ORF">BCR34DRAFT_340622</name>
</gene>
<evidence type="ECO:0000259" key="5">
    <source>
        <dbReference type="Pfam" id="PF22972"/>
    </source>
</evidence>
<feature type="region of interest" description="Disordered" evidence="3">
    <location>
        <begin position="695"/>
        <end position="855"/>
    </location>
</feature>
<dbReference type="SUPFAM" id="SSF48371">
    <property type="entry name" value="ARM repeat"/>
    <property type="match status" value="1"/>
</dbReference>
<dbReference type="EMBL" id="MCFA01000069">
    <property type="protein sequence ID" value="ORY10744.1"/>
    <property type="molecule type" value="Genomic_DNA"/>
</dbReference>
<comment type="caution">
    <text evidence="6">The sequence shown here is derived from an EMBL/GenBank/DDBJ whole genome shotgun (WGS) entry which is preliminary data.</text>
</comment>
<dbReference type="Gene3D" id="2.30.29.30">
    <property type="entry name" value="Pleckstrin-homology domain (PH domain)/Phosphotyrosine-binding domain (PTB)"/>
    <property type="match status" value="1"/>
</dbReference>
<comment type="subcellular location">
    <subcellularLocation>
        <location evidence="1">Nucleus</location>
    </subcellularLocation>
</comment>
<dbReference type="GO" id="GO:0006974">
    <property type="term" value="P:DNA damage response"/>
    <property type="evidence" value="ECO:0007669"/>
    <property type="project" value="TreeGrafter"/>
</dbReference>
<dbReference type="GO" id="GO:0072542">
    <property type="term" value="F:protein phosphatase activator activity"/>
    <property type="evidence" value="ECO:0007669"/>
    <property type="project" value="TreeGrafter"/>
</dbReference>
<dbReference type="Proteomes" id="UP000193144">
    <property type="component" value="Unassembled WGS sequence"/>
</dbReference>
<evidence type="ECO:0000313" key="7">
    <source>
        <dbReference type="Proteomes" id="UP000193144"/>
    </source>
</evidence>
<name>A0A1Y1ZKM9_9PLEO</name>
<keyword evidence="7" id="KW-1185">Reference proteome</keyword>
<evidence type="ECO:0000256" key="2">
    <source>
        <dbReference type="ARBA" id="ARBA00023242"/>
    </source>
</evidence>
<dbReference type="GO" id="GO:0005654">
    <property type="term" value="C:nucleoplasm"/>
    <property type="evidence" value="ECO:0007669"/>
    <property type="project" value="TreeGrafter"/>
</dbReference>
<proteinExistence type="predicted"/>
<dbReference type="Pfam" id="PF22972">
    <property type="entry name" value="EVH1_PP4R3"/>
    <property type="match status" value="1"/>
</dbReference>
<dbReference type="Pfam" id="PF04802">
    <property type="entry name" value="PP4R3"/>
    <property type="match status" value="1"/>
</dbReference>
<dbReference type="SUPFAM" id="SSF50729">
    <property type="entry name" value="PH domain-like"/>
    <property type="match status" value="1"/>
</dbReference>
<dbReference type="InterPro" id="IPR011993">
    <property type="entry name" value="PH-like_dom_sf"/>
</dbReference>
<dbReference type="OrthoDB" id="27483at2759"/>
<dbReference type="AlphaFoldDB" id="A0A1Y1ZKM9"/>
<evidence type="ECO:0000313" key="6">
    <source>
        <dbReference type="EMBL" id="ORY10744.1"/>
    </source>
</evidence>
<feature type="compositionally biased region" description="Acidic residues" evidence="3">
    <location>
        <begin position="695"/>
        <end position="705"/>
    </location>
</feature>
<dbReference type="InterPro" id="IPR006887">
    <property type="entry name" value="P4R3-like_central_dom"/>
</dbReference>
<protein>
    <submittedName>
        <fullName evidence="6">Component of IIS longevity pathway SMK-1-domain-containing protein</fullName>
    </submittedName>
</protein>
<dbReference type="InterPro" id="IPR016024">
    <property type="entry name" value="ARM-type_fold"/>
</dbReference>
<dbReference type="GO" id="GO:0030289">
    <property type="term" value="C:protein phosphatase 4 complex"/>
    <property type="evidence" value="ECO:0007669"/>
    <property type="project" value="TreeGrafter"/>
</dbReference>
<sequence>MALVAAPSNDRKRVKVYELKNNDWFDRGTGFCKGVVLSQDDCKILVASEDDPTRQLLETKISKDDGYQKQQDTLIVWTEQNGTDMALSFQEPEGCAGIWDFVNEVQSRLQSLAPEDGLSDDIGESINPILLPTPELGNLHEIENLMRSANSTTGGREALAKFILAEKYIPKLIPLVSMAEDLESASDLHRLCSIMKMLILLNDASVIEYVVTDDVILGVVGALEYDPDFPLHKANHRQYLSDESRFKEVVRIEDQDIRRKIHYTYRLQYLKDVVLARILDDPTFSVLNSLIFFHQVDIVQHLQANGAFLKELFGIFGAVEQDLQRKKDAVLFIQQCCAIAKSIQASNRASLYQNFVNNGLLEVIQYALRHHDASVRVAGTDILVALIDHDALMVRSKIFQAIQEKTKPLTDTLIELLLIEVDLGVKAQMADAIKILLDPNANSASIEALGRTNSDFLAKVRGTLPTVPQTDNFIHNFYDESAKKLFQPLKDLEGRTSMDDLTVQEVSLYSHLVEVLCFFIRQHSFRSKYFILSEGLGARVAQLMDCPEKHLKLTALKYFRTCIGLHDEFHNRQLIQNRLFEPILKILFDTMPRDNLLNSACLELFEFIKRENIKMIVTHLVETYREKLQTITYVDTFQSLILRYDQMHEPATTQELENSFTSVDSDTHTPARVNLIHPGKWGQALKDVDAEEEAYFNGSDDEDDALPGAAKPVLNGASPVRPLVNYPDDEGDDDMDILASSAVATSPNTSSATQTQDTPTTSPTTKANAATPPERISEKRRREEDGEDELLASISTTSSKRRASVNSNSSVASTGSLSRLRSRKPNINSGKDNGAPKKISLSIPLKSGGEGGEGD</sequence>